<organism evidence="2 3">
    <name type="scientific">Aquitalea aquatica</name>
    <dbReference type="NCBI Taxonomy" id="3044273"/>
    <lineage>
        <taxon>Bacteria</taxon>
        <taxon>Pseudomonadati</taxon>
        <taxon>Pseudomonadota</taxon>
        <taxon>Betaproteobacteria</taxon>
        <taxon>Neisseriales</taxon>
        <taxon>Chromobacteriaceae</taxon>
        <taxon>Aquitalea</taxon>
    </lineage>
</organism>
<protein>
    <recommendedName>
        <fullName evidence="1">Bro-N domain-containing protein</fullName>
    </recommendedName>
</protein>
<dbReference type="EMBL" id="JACERN010000014">
    <property type="protein sequence ID" value="MBA4707526.1"/>
    <property type="molecule type" value="Genomic_DNA"/>
</dbReference>
<dbReference type="AlphaFoldDB" id="A0A838XYR5"/>
<dbReference type="Pfam" id="PF02498">
    <property type="entry name" value="Bro-N"/>
    <property type="match status" value="1"/>
</dbReference>
<sequence>MSSTSLVFQNTQFDVIDQDGQPWLKAADIARALGYAREDSVSRIYYRNSDEFTGAMSGAVKLTGPGNLGEITVRIFSLRGAHLLAMFARTAVAKAFRKWVLDILDSVAKTGGYRPEATREVHLLGLSKDHQDAVKAHHKAIVSAAPADKRAKLSITLWSSVKSKFGCSYKDVPDSDFINVVSLMSRVAIEGEWMPAQKELPQKQTGYLLTEQEAAALSGVFSKAERAADLLRRLEAPLRMMKSPLAAGAFDSGHEIWPFLSNTKKVREYCRQTYLSMERRVLG</sequence>
<proteinExistence type="predicted"/>
<accession>A0A838XYR5</accession>
<name>A0A838XYR5_9NEIS</name>
<dbReference type="SMART" id="SM01040">
    <property type="entry name" value="Bro-N"/>
    <property type="match status" value="1"/>
</dbReference>
<evidence type="ECO:0000313" key="2">
    <source>
        <dbReference type="EMBL" id="MBA4707526.1"/>
    </source>
</evidence>
<comment type="caution">
    <text evidence="2">The sequence shown here is derived from an EMBL/GenBank/DDBJ whole genome shotgun (WGS) entry which is preliminary data.</text>
</comment>
<keyword evidence="3" id="KW-1185">Reference proteome</keyword>
<evidence type="ECO:0000259" key="1">
    <source>
        <dbReference type="PROSITE" id="PS51750"/>
    </source>
</evidence>
<reference evidence="2 3" key="1">
    <citation type="submission" date="2020-07" db="EMBL/GenBank/DDBJ databases">
        <title>Draft genome sequence of violacein-producing bacteria and related species.</title>
        <authorList>
            <person name="Wilson H.S."/>
            <person name="De Leon M.E."/>
        </authorList>
    </citation>
    <scope>NUCLEOTIDE SEQUENCE [LARGE SCALE GENOMIC DNA]</scope>
    <source>
        <strain evidence="2 3">HSC-21Su07</strain>
    </source>
</reference>
<dbReference type="RefSeq" id="WP_181834805.1">
    <property type="nucleotide sequence ID" value="NZ_JACERN010000014.1"/>
</dbReference>
<dbReference type="Proteomes" id="UP000545606">
    <property type="component" value="Unassembled WGS sequence"/>
</dbReference>
<evidence type="ECO:0000313" key="3">
    <source>
        <dbReference type="Proteomes" id="UP000545606"/>
    </source>
</evidence>
<dbReference type="InterPro" id="IPR003497">
    <property type="entry name" value="BRO_N_domain"/>
</dbReference>
<feature type="domain" description="Bro-N" evidence="1">
    <location>
        <begin position="1"/>
        <end position="111"/>
    </location>
</feature>
<dbReference type="PROSITE" id="PS51750">
    <property type="entry name" value="BRO_N"/>
    <property type="match status" value="1"/>
</dbReference>
<gene>
    <name evidence="2" type="ORF">H2Z84_03840</name>
</gene>